<evidence type="ECO:0000313" key="2">
    <source>
        <dbReference type="EMBL" id="CAD7235164.1"/>
    </source>
</evidence>
<dbReference type="AlphaFoldDB" id="A0A7R8ZSC4"/>
<feature type="region of interest" description="Disordered" evidence="1">
    <location>
        <begin position="38"/>
        <end position="61"/>
    </location>
</feature>
<proteinExistence type="predicted"/>
<name>A0A7R8ZSC4_9CRUS</name>
<accession>A0A7R8ZSC4</accession>
<sequence length="153" mass="16382">MGPTNWPVPFEKDVATSNPIYLHRPMFHNLAKKIPIGPADGTATGPAAVPPDPERTAKGTVAGPDLLMDLPLGLPLDLPIFGRNSGRPIGSFHCESSVSFRSSGPSPKLGKSSILWLRIEHQLISRMVSSSAGILNVEFDNLVQRPLPAANDQ</sequence>
<gene>
    <name evidence="2" type="ORF">CTOB1V02_LOCUS12980</name>
</gene>
<organism evidence="2">
    <name type="scientific">Cyprideis torosa</name>
    <dbReference type="NCBI Taxonomy" id="163714"/>
    <lineage>
        <taxon>Eukaryota</taxon>
        <taxon>Metazoa</taxon>
        <taxon>Ecdysozoa</taxon>
        <taxon>Arthropoda</taxon>
        <taxon>Crustacea</taxon>
        <taxon>Oligostraca</taxon>
        <taxon>Ostracoda</taxon>
        <taxon>Podocopa</taxon>
        <taxon>Podocopida</taxon>
        <taxon>Cytherocopina</taxon>
        <taxon>Cytheroidea</taxon>
        <taxon>Cytherideidae</taxon>
        <taxon>Cyprideis</taxon>
    </lineage>
</organism>
<evidence type="ECO:0000256" key="1">
    <source>
        <dbReference type="SAM" id="MobiDB-lite"/>
    </source>
</evidence>
<protein>
    <submittedName>
        <fullName evidence="2">Uncharacterized protein</fullName>
    </submittedName>
</protein>
<reference evidence="2" key="1">
    <citation type="submission" date="2020-11" db="EMBL/GenBank/DDBJ databases">
        <authorList>
            <person name="Tran Van P."/>
        </authorList>
    </citation>
    <scope>NUCLEOTIDE SEQUENCE</scope>
</reference>
<feature type="compositionally biased region" description="Low complexity" evidence="1">
    <location>
        <begin position="38"/>
        <end position="47"/>
    </location>
</feature>
<dbReference type="EMBL" id="OB671538">
    <property type="protein sequence ID" value="CAD7235164.1"/>
    <property type="molecule type" value="Genomic_DNA"/>
</dbReference>